<evidence type="ECO:0000259" key="20">
    <source>
        <dbReference type="Pfam" id="PF06455"/>
    </source>
</evidence>
<evidence type="ECO:0000256" key="12">
    <source>
        <dbReference type="ARBA" id="ARBA00023027"/>
    </source>
</evidence>
<dbReference type="PANTHER" id="PTHR42829">
    <property type="entry name" value="NADH-UBIQUINONE OXIDOREDUCTASE CHAIN 5"/>
    <property type="match status" value="1"/>
</dbReference>
<keyword evidence="5" id="KW-0813">Transport</keyword>
<keyword evidence="15 18" id="KW-0472">Membrane</keyword>
<feature type="transmembrane region" description="Helical" evidence="18">
    <location>
        <begin position="566"/>
        <end position="585"/>
    </location>
</feature>
<dbReference type="GO" id="GO:0015990">
    <property type="term" value="P:electron transport coupled proton transport"/>
    <property type="evidence" value="ECO:0007669"/>
    <property type="project" value="TreeGrafter"/>
</dbReference>
<feature type="transmembrane region" description="Helical" evidence="18">
    <location>
        <begin position="249"/>
        <end position="270"/>
    </location>
</feature>
<dbReference type="PRINTS" id="PR01434">
    <property type="entry name" value="NADHDHGNASE5"/>
</dbReference>
<feature type="transmembrane region" description="Helical" evidence="18">
    <location>
        <begin position="434"/>
        <end position="454"/>
    </location>
</feature>
<dbReference type="AlphaFoldDB" id="A0A6G6CDP3"/>
<dbReference type="CTD" id="4540"/>
<evidence type="ECO:0000256" key="5">
    <source>
        <dbReference type="ARBA" id="ARBA00022448"/>
    </source>
</evidence>
<accession>A0A6G6CDP3</accession>
<feature type="transmembrane region" description="Helical" evidence="18">
    <location>
        <begin position="314"/>
        <end position="331"/>
    </location>
</feature>
<protein>
    <recommendedName>
        <fullName evidence="4">NADH-ubiquinone oxidoreductase chain 5</fullName>
        <ecNumber evidence="3">7.1.1.2</ecNumber>
    </recommendedName>
    <alternativeName>
        <fullName evidence="16">NADH dehydrogenase subunit 5</fullName>
    </alternativeName>
</protein>
<dbReference type="GeneID" id="44804766"/>
<keyword evidence="10" id="KW-0249">Electron transport</keyword>
<evidence type="ECO:0000259" key="19">
    <source>
        <dbReference type="Pfam" id="PF00361"/>
    </source>
</evidence>
<feature type="transmembrane region" description="Helical" evidence="18">
    <location>
        <begin position="501"/>
        <end position="519"/>
    </location>
</feature>
<gene>
    <name evidence="21" type="primary">ND5</name>
</gene>
<dbReference type="PRINTS" id="PR01435">
    <property type="entry name" value="NPOXDRDTASE5"/>
</dbReference>
<evidence type="ECO:0000256" key="17">
    <source>
        <dbReference type="ARBA" id="ARBA00049551"/>
    </source>
</evidence>
<keyword evidence="7 18" id="KW-0812">Transmembrane</keyword>
<evidence type="ECO:0000256" key="1">
    <source>
        <dbReference type="ARBA" id="ARBA00003257"/>
    </source>
</evidence>
<dbReference type="Pfam" id="PF00361">
    <property type="entry name" value="Proton_antipo_M"/>
    <property type="match status" value="1"/>
</dbReference>
<feature type="transmembrane region" description="Helical" evidence="18">
    <location>
        <begin position="343"/>
        <end position="368"/>
    </location>
</feature>
<feature type="transmembrane region" description="Helical" evidence="18">
    <location>
        <begin position="282"/>
        <end position="302"/>
    </location>
</feature>
<dbReference type="GO" id="GO:0003954">
    <property type="term" value="F:NADH dehydrogenase activity"/>
    <property type="evidence" value="ECO:0007669"/>
    <property type="project" value="TreeGrafter"/>
</dbReference>
<evidence type="ECO:0000256" key="11">
    <source>
        <dbReference type="ARBA" id="ARBA00022989"/>
    </source>
</evidence>
<feature type="transmembrane region" description="Helical" evidence="18">
    <location>
        <begin position="58"/>
        <end position="84"/>
    </location>
</feature>
<keyword evidence="12" id="KW-0520">NAD</keyword>
<evidence type="ECO:0000256" key="2">
    <source>
        <dbReference type="ARBA" id="ARBA00004448"/>
    </source>
</evidence>
<evidence type="ECO:0000256" key="16">
    <source>
        <dbReference type="ARBA" id="ARBA00031027"/>
    </source>
</evidence>
<keyword evidence="8" id="KW-0999">Mitochondrion inner membrane</keyword>
<evidence type="ECO:0000256" key="13">
    <source>
        <dbReference type="ARBA" id="ARBA00023075"/>
    </source>
</evidence>
<keyword evidence="13" id="KW-0830">Ubiquinone</keyword>
<feature type="transmembrane region" description="Helical" evidence="18">
    <location>
        <begin position="161"/>
        <end position="180"/>
    </location>
</feature>
<evidence type="ECO:0000256" key="7">
    <source>
        <dbReference type="ARBA" id="ARBA00022692"/>
    </source>
</evidence>
<geneLocation type="mitochondrion" evidence="21"/>
<dbReference type="InterPro" id="IPR010934">
    <property type="entry name" value="NADH_DH_su5_C"/>
</dbReference>
<feature type="transmembrane region" description="Helical" evidence="18">
    <location>
        <begin position="12"/>
        <end position="38"/>
    </location>
</feature>
<dbReference type="Pfam" id="PF06455">
    <property type="entry name" value="NADH5_C"/>
    <property type="match status" value="1"/>
</dbReference>
<keyword evidence="6" id="KW-0679">Respiratory chain</keyword>
<comment type="function">
    <text evidence="1">Core subunit of the mitochondrial membrane respiratory chain NADH dehydrogenase (Complex I) that is believed to belong to the minimal assembly required for catalysis. Complex I functions in the transfer of electrons from NADH to the respiratory chain. The immediate electron acceptor for the enzyme is believed to be ubiquinone.</text>
</comment>
<dbReference type="EC" id="7.1.1.2" evidence="3"/>
<evidence type="ECO:0000256" key="9">
    <source>
        <dbReference type="ARBA" id="ARBA00022967"/>
    </source>
</evidence>
<name>A0A6G6CDP3_9NEOP</name>
<evidence type="ECO:0000256" key="6">
    <source>
        <dbReference type="ARBA" id="ARBA00022660"/>
    </source>
</evidence>
<evidence type="ECO:0000256" key="18">
    <source>
        <dbReference type="SAM" id="Phobius"/>
    </source>
</evidence>
<evidence type="ECO:0000256" key="8">
    <source>
        <dbReference type="ARBA" id="ARBA00022792"/>
    </source>
</evidence>
<proteinExistence type="predicted"/>
<dbReference type="EMBL" id="MK521434">
    <property type="protein sequence ID" value="QID90326.1"/>
    <property type="molecule type" value="Genomic_DNA"/>
</dbReference>
<dbReference type="InterPro" id="IPR001750">
    <property type="entry name" value="ND/Mrp_TM"/>
</dbReference>
<keyword evidence="14 21" id="KW-0496">Mitochondrion</keyword>
<feature type="domain" description="NADH dehydrogenase subunit 5 C-terminal" evidence="20">
    <location>
        <begin position="403"/>
        <end position="583"/>
    </location>
</feature>
<feature type="transmembrane region" description="Helical" evidence="18">
    <location>
        <begin position="469"/>
        <end position="489"/>
    </location>
</feature>
<dbReference type="InterPro" id="IPR003945">
    <property type="entry name" value="NU5C-like"/>
</dbReference>
<dbReference type="GO" id="GO:0005743">
    <property type="term" value="C:mitochondrial inner membrane"/>
    <property type="evidence" value="ECO:0007669"/>
    <property type="project" value="UniProtKB-SubCell"/>
</dbReference>
<feature type="transmembrane region" description="Helical" evidence="18">
    <location>
        <begin position="225"/>
        <end position="243"/>
    </location>
</feature>
<evidence type="ECO:0000256" key="14">
    <source>
        <dbReference type="ARBA" id="ARBA00023128"/>
    </source>
</evidence>
<reference evidence="21" key="1">
    <citation type="submission" date="2019-02" db="EMBL/GenBank/DDBJ databases">
        <title>The complete mitogenome of Zemeros flegyas (Lepidoptera: Riodinidae) and its phylogenetic implications.</title>
        <authorList>
            <person name="Zhang G.Q."/>
            <person name="Shi Q.H."/>
        </authorList>
    </citation>
    <scope>NUCLEOTIDE SEQUENCE</scope>
</reference>
<evidence type="ECO:0000256" key="3">
    <source>
        <dbReference type="ARBA" id="ARBA00012944"/>
    </source>
</evidence>
<comment type="catalytic activity">
    <reaction evidence="17">
        <text>a ubiquinone + NADH + 5 H(+)(in) = a ubiquinol + NAD(+) + 4 H(+)(out)</text>
        <dbReference type="Rhea" id="RHEA:29091"/>
        <dbReference type="Rhea" id="RHEA-COMP:9565"/>
        <dbReference type="Rhea" id="RHEA-COMP:9566"/>
        <dbReference type="ChEBI" id="CHEBI:15378"/>
        <dbReference type="ChEBI" id="CHEBI:16389"/>
        <dbReference type="ChEBI" id="CHEBI:17976"/>
        <dbReference type="ChEBI" id="CHEBI:57540"/>
        <dbReference type="ChEBI" id="CHEBI:57945"/>
        <dbReference type="EC" id="7.1.1.2"/>
    </reaction>
</comment>
<dbReference type="GO" id="GO:0008137">
    <property type="term" value="F:NADH dehydrogenase (ubiquinone) activity"/>
    <property type="evidence" value="ECO:0007669"/>
    <property type="project" value="UniProtKB-EC"/>
</dbReference>
<evidence type="ECO:0000313" key="21">
    <source>
        <dbReference type="EMBL" id="QID90326.1"/>
    </source>
</evidence>
<comment type="subcellular location">
    <subcellularLocation>
        <location evidence="2">Mitochondrion inner membrane</location>
        <topology evidence="2">Multi-pass membrane protein</topology>
    </subcellularLocation>
</comment>
<evidence type="ECO:0000256" key="4">
    <source>
        <dbReference type="ARBA" id="ARBA00021096"/>
    </source>
</evidence>
<feature type="domain" description="NADH:quinone oxidoreductase/Mrp antiporter transmembrane" evidence="19">
    <location>
        <begin position="116"/>
        <end position="391"/>
    </location>
</feature>
<evidence type="ECO:0000256" key="10">
    <source>
        <dbReference type="ARBA" id="ARBA00022982"/>
    </source>
</evidence>
<dbReference type="RefSeq" id="YP_009742241.1">
    <property type="nucleotide sequence ID" value="NC_046592.1"/>
</dbReference>
<feature type="transmembrane region" description="Helical" evidence="18">
    <location>
        <begin position="121"/>
        <end position="140"/>
    </location>
</feature>
<organism evidence="21">
    <name type="scientific">Zemeros flegyas</name>
    <dbReference type="NCBI Taxonomy" id="378410"/>
    <lineage>
        <taxon>Eukaryota</taxon>
        <taxon>Metazoa</taxon>
        <taxon>Ecdysozoa</taxon>
        <taxon>Arthropoda</taxon>
        <taxon>Hexapoda</taxon>
        <taxon>Insecta</taxon>
        <taxon>Pterygota</taxon>
        <taxon>Neoptera</taxon>
        <taxon>Endopterygota</taxon>
        <taxon>Lepidoptera</taxon>
        <taxon>Glossata</taxon>
        <taxon>Ditrysia</taxon>
        <taxon>Papilionoidea</taxon>
        <taxon>Riodinidae</taxon>
        <taxon>Nemeobiinae</taxon>
        <taxon>Zemeros</taxon>
    </lineage>
</organism>
<dbReference type="PANTHER" id="PTHR42829:SF2">
    <property type="entry name" value="NADH-UBIQUINONE OXIDOREDUCTASE CHAIN 5"/>
    <property type="match status" value="1"/>
</dbReference>
<keyword evidence="11 18" id="KW-1133">Transmembrane helix</keyword>
<dbReference type="GO" id="GO:0042773">
    <property type="term" value="P:ATP synthesis coupled electron transport"/>
    <property type="evidence" value="ECO:0007669"/>
    <property type="project" value="InterPro"/>
</dbReference>
<sequence length="586" mass="68139">MLSIKNNKIFLMPSICFISFFFLFFFMLINFFFMIYFIMKNYILFLKGEIISFNSMNIVMSILLNWMSLLFMMFVSLISSSVIYYSKSYMSSEINLNRFIILVLLFVFSMILLIISPNIISIFLGWDGLGLVSYCLVIYYQNIKSYNAGMLTALSNRIGDVMILMVISWMMNYGSWNYIFYLNFMFNDYSMNMVGIMIIMAAMTKSAQIPFSSWLPAAMAAPTPVSALVHSSTLVTAGVYLLIRFNELLINLFFLKILLLLSGLTMFMAGISANYEFDLKKIIALSTLSQLGLMMSILSMGFSDLAFFHLLTHAMFKALLFMCAGMIIHMMNNNQDIRLMGGISIYIPLTSLCMNISNLALCGIPFLAGFYSKDLILEMVSMSNLNFFIFYLYYISTGLTMFYTMRLLMYLMVNDFNLLSIYNLYDEDYVMLKSMLILLMMSLISGSMLSWLIFSYPYMIYLPMNLKMMVIYVSILGMLLGMMMSLMNLNSINKFMKTYSLSYFLSFMWFMPSLSTYGLNYSFLNFGQNLVKNIDMGWSELYSGYGLYNIVKNYSSFYYVTHMSNFKIYLFSFIIWMMFMFFMLLF</sequence>
<feature type="transmembrane region" description="Helical" evidence="18">
    <location>
        <begin position="96"/>
        <end position="115"/>
    </location>
</feature>
<keyword evidence="9" id="KW-1278">Translocase</keyword>
<feature type="transmembrane region" description="Helical" evidence="18">
    <location>
        <begin position="388"/>
        <end position="413"/>
    </location>
</feature>
<feature type="transmembrane region" description="Helical" evidence="18">
    <location>
        <begin position="186"/>
        <end position="204"/>
    </location>
</feature>
<evidence type="ECO:0000256" key="15">
    <source>
        <dbReference type="ARBA" id="ARBA00023136"/>
    </source>
</evidence>